<keyword evidence="1" id="KW-0812">Transmembrane</keyword>
<keyword evidence="1" id="KW-1133">Transmembrane helix</keyword>
<protein>
    <submittedName>
        <fullName evidence="2">Uncharacterized protein</fullName>
    </submittedName>
</protein>
<name>A0A0E9X6X3_ANGAN</name>
<dbReference type="AlphaFoldDB" id="A0A0E9X6X3"/>
<proteinExistence type="predicted"/>
<organism evidence="2">
    <name type="scientific">Anguilla anguilla</name>
    <name type="common">European freshwater eel</name>
    <name type="synonym">Muraena anguilla</name>
    <dbReference type="NCBI Taxonomy" id="7936"/>
    <lineage>
        <taxon>Eukaryota</taxon>
        <taxon>Metazoa</taxon>
        <taxon>Chordata</taxon>
        <taxon>Craniata</taxon>
        <taxon>Vertebrata</taxon>
        <taxon>Euteleostomi</taxon>
        <taxon>Actinopterygii</taxon>
        <taxon>Neopterygii</taxon>
        <taxon>Teleostei</taxon>
        <taxon>Anguilliformes</taxon>
        <taxon>Anguillidae</taxon>
        <taxon>Anguilla</taxon>
    </lineage>
</organism>
<reference evidence="2" key="1">
    <citation type="submission" date="2014-11" db="EMBL/GenBank/DDBJ databases">
        <authorList>
            <person name="Amaro Gonzalez C."/>
        </authorList>
    </citation>
    <scope>NUCLEOTIDE SEQUENCE</scope>
</reference>
<sequence>MAVCRRARTRELYAVAFTEEQSPGILFNAFFFVRDRNSFCFAVLVLFDFVMLFFFVFFVYCFVCFCCELLFWPETTDELIAITVDCFKAITSILLHNSPRTPMRLT</sequence>
<evidence type="ECO:0000313" key="2">
    <source>
        <dbReference type="EMBL" id="JAH98216.1"/>
    </source>
</evidence>
<accession>A0A0E9X6X3</accession>
<evidence type="ECO:0000256" key="1">
    <source>
        <dbReference type="SAM" id="Phobius"/>
    </source>
</evidence>
<reference evidence="2" key="2">
    <citation type="journal article" date="2015" name="Fish Shellfish Immunol.">
        <title>Early steps in the European eel (Anguilla anguilla)-Vibrio vulnificus interaction in the gills: Role of the RtxA13 toxin.</title>
        <authorList>
            <person name="Callol A."/>
            <person name="Pajuelo D."/>
            <person name="Ebbesson L."/>
            <person name="Teles M."/>
            <person name="MacKenzie S."/>
            <person name="Amaro C."/>
        </authorList>
    </citation>
    <scope>NUCLEOTIDE SEQUENCE</scope>
</reference>
<keyword evidence="1" id="KW-0472">Membrane</keyword>
<dbReference type="EMBL" id="GBXM01010361">
    <property type="protein sequence ID" value="JAH98216.1"/>
    <property type="molecule type" value="Transcribed_RNA"/>
</dbReference>
<feature type="transmembrane region" description="Helical" evidence="1">
    <location>
        <begin position="39"/>
        <end position="72"/>
    </location>
</feature>